<keyword evidence="3" id="KW-1185">Reference proteome</keyword>
<protein>
    <submittedName>
        <fullName evidence="2">Transcriptional regulator</fullName>
    </submittedName>
</protein>
<dbReference type="SUPFAM" id="SSF47413">
    <property type="entry name" value="lambda repressor-like DNA-binding domains"/>
    <property type="match status" value="1"/>
</dbReference>
<dbReference type="KEGG" id="bcae:A4V03_20105"/>
<dbReference type="Gene3D" id="1.10.260.40">
    <property type="entry name" value="lambda repressor-like DNA-binding domains"/>
    <property type="match status" value="1"/>
</dbReference>
<feature type="domain" description="HTH cro/C1-type" evidence="1">
    <location>
        <begin position="53"/>
        <end position="101"/>
    </location>
</feature>
<dbReference type="AlphaFoldDB" id="A0A1C7H755"/>
<dbReference type="CDD" id="cd00093">
    <property type="entry name" value="HTH_XRE"/>
    <property type="match status" value="1"/>
</dbReference>
<dbReference type="PROSITE" id="PS50943">
    <property type="entry name" value="HTH_CROC1"/>
    <property type="match status" value="1"/>
</dbReference>
<gene>
    <name evidence="2" type="ORF">A4V03_20105</name>
</gene>
<dbReference type="EMBL" id="CP015401">
    <property type="protein sequence ID" value="ANU59590.1"/>
    <property type="molecule type" value="Genomic_DNA"/>
</dbReference>
<accession>A0A1C7H755</accession>
<sequence length="106" mass="12321">MDNDMKTTIEKLEKYASSTPSKWREALEYRQENKTWLRYSQRIAMLMLDKMDELGINQKQLAEMMSCSQQYISKILKGRENLSLETLSKIEGALGISIIKEEQVAV</sequence>
<name>A0A1C7H755_9BACE</name>
<reference evidence="3" key="1">
    <citation type="submission" date="2016-04" db="EMBL/GenBank/DDBJ databases">
        <title>Complete Genome Sequences of Twelve Strains of a Stable Defined Moderately Diverse Mouse Microbiota 2 (sDMDMm2).</title>
        <authorList>
            <person name="Uchimura Y."/>
            <person name="Wyss M."/>
            <person name="Brugiroux S."/>
            <person name="Limenitakis J.P."/>
            <person name="Stecher B."/>
            <person name="McCoy K.D."/>
            <person name="Macpherson A.J."/>
        </authorList>
    </citation>
    <scope>NUCLEOTIDE SEQUENCE [LARGE SCALE GENOMIC DNA]</scope>
    <source>
        <strain evidence="3">I48</strain>
    </source>
</reference>
<dbReference type="InterPro" id="IPR010982">
    <property type="entry name" value="Lambda_DNA-bd_dom_sf"/>
</dbReference>
<dbReference type="OrthoDB" id="678731at2"/>
<dbReference type="GO" id="GO:0003677">
    <property type="term" value="F:DNA binding"/>
    <property type="evidence" value="ECO:0007669"/>
    <property type="project" value="InterPro"/>
</dbReference>
<organism evidence="2 3">
    <name type="scientific">Bacteroides caecimuris</name>
    <dbReference type="NCBI Taxonomy" id="1796613"/>
    <lineage>
        <taxon>Bacteria</taxon>
        <taxon>Pseudomonadati</taxon>
        <taxon>Bacteroidota</taxon>
        <taxon>Bacteroidia</taxon>
        <taxon>Bacteroidales</taxon>
        <taxon>Bacteroidaceae</taxon>
        <taxon>Bacteroides</taxon>
    </lineage>
</organism>
<proteinExistence type="predicted"/>
<dbReference type="Pfam" id="PF01381">
    <property type="entry name" value="HTH_3"/>
    <property type="match status" value="1"/>
</dbReference>
<dbReference type="GeneID" id="82189431"/>
<dbReference type="SMART" id="SM00530">
    <property type="entry name" value="HTH_XRE"/>
    <property type="match status" value="1"/>
</dbReference>
<evidence type="ECO:0000313" key="3">
    <source>
        <dbReference type="Proteomes" id="UP000092631"/>
    </source>
</evidence>
<dbReference type="InterPro" id="IPR001387">
    <property type="entry name" value="Cro/C1-type_HTH"/>
</dbReference>
<evidence type="ECO:0000259" key="1">
    <source>
        <dbReference type="PROSITE" id="PS50943"/>
    </source>
</evidence>
<evidence type="ECO:0000313" key="2">
    <source>
        <dbReference type="EMBL" id="ANU59590.1"/>
    </source>
</evidence>
<dbReference type="RefSeq" id="WP_065540203.1">
    <property type="nucleotide sequence ID" value="NZ_CAJUNY010000004.1"/>
</dbReference>
<dbReference type="Proteomes" id="UP000092631">
    <property type="component" value="Chromosome"/>
</dbReference>